<dbReference type="SMART" id="SM00471">
    <property type="entry name" value="HDc"/>
    <property type="match status" value="1"/>
</dbReference>
<gene>
    <name evidence="2" type="ORF">FHS57_002320</name>
</gene>
<dbReference type="Pfam" id="PF01966">
    <property type="entry name" value="HD"/>
    <property type="match status" value="1"/>
</dbReference>
<dbReference type="RefSeq" id="WP_183973632.1">
    <property type="nucleotide sequence ID" value="NZ_JACIBY010000004.1"/>
</dbReference>
<feature type="domain" description="HD/PDEase" evidence="1">
    <location>
        <begin position="26"/>
        <end position="139"/>
    </location>
</feature>
<sequence length="197" mass="23139">MAPFERFLKLRRFVLAELSQQLSPKLTYHGIHHVRDVLSVCRQYIKRLSLREPEAELLLTGALIHDIGFTETYQGHEEKGIEIAKRLLPNFGFTSIEIVLINGLIISTKVPQQPLNLIEQILCDADLDYLGRSDFDPISESLFQELQNMDMLHDRKKWDEIQIKFLESHTYHTPFAKKYRQPKKEQRIKEIKERLLG</sequence>
<comment type="caution">
    <text evidence="2">The sequence shown here is derived from an EMBL/GenBank/DDBJ whole genome shotgun (WGS) entry which is preliminary data.</text>
</comment>
<protein>
    <submittedName>
        <fullName evidence="2">HD superfamily phosphodiesterase</fullName>
    </submittedName>
</protein>
<dbReference type="InterPro" id="IPR006674">
    <property type="entry name" value="HD_domain"/>
</dbReference>
<dbReference type="CDD" id="cd00077">
    <property type="entry name" value="HDc"/>
    <property type="match status" value="1"/>
</dbReference>
<keyword evidence="3" id="KW-1185">Reference proteome</keyword>
<reference evidence="2 3" key="1">
    <citation type="submission" date="2020-08" db="EMBL/GenBank/DDBJ databases">
        <title>Genomic Encyclopedia of Type Strains, Phase IV (KMG-IV): sequencing the most valuable type-strain genomes for metagenomic binning, comparative biology and taxonomic classification.</title>
        <authorList>
            <person name="Goeker M."/>
        </authorList>
    </citation>
    <scope>NUCLEOTIDE SEQUENCE [LARGE SCALE GENOMIC DNA]</scope>
    <source>
        <strain evidence="2 3">DSM 17976</strain>
    </source>
</reference>
<dbReference type="SUPFAM" id="SSF109604">
    <property type="entry name" value="HD-domain/PDEase-like"/>
    <property type="match status" value="1"/>
</dbReference>
<dbReference type="EMBL" id="JACIBY010000004">
    <property type="protein sequence ID" value="MBB3838315.1"/>
    <property type="molecule type" value="Genomic_DNA"/>
</dbReference>
<dbReference type="InterPro" id="IPR003607">
    <property type="entry name" value="HD/PDEase_dom"/>
</dbReference>
<dbReference type="Gene3D" id="1.10.3210.10">
    <property type="entry name" value="Hypothetical protein af1432"/>
    <property type="match status" value="1"/>
</dbReference>
<evidence type="ECO:0000259" key="1">
    <source>
        <dbReference type="SMART" id="SM00471"/>
    </source>
</evidence>
<dbReference type="Proteomes" id="UP000541352">
    <property type="component" value="Unassembled WGS sequence"/>
</dbReference>
<accession>A0A7W5ZKH2</accession>
<evidence type="ECO:0000313" key="2">
    <source>
        <dbReference type="EMBL" id="MBB3838315.1"/>
    </source>
</evidence>
<organism evidence="2 3">
    <name type="scientific">Runella defluvii</name>
    <dbReference type="NCBI Taxonomy" id="370973"/>
    <lineage>
        <taxon>Bacteria</taxon>
        <taxon>Pseudomonadati</taxon>
        <taxon>Bacteroidota</taxon>
        <taxon>Cytophagia</taxon>
        <taxon>Cytophagales</taxon>
        <taxon>Spirosomataceae</taxon>
        <taxon>Runella</taxon>
    </lineage>
</organism>
<dbReference type="AlphaFoldDB" id="A0A7W5ZKH2"/>
<proteinExistence type="predicted"/>
<name>A0A7W5ZKH2_9BACT</name>
<evidence type="ECO:0000313" key="3">
    <source>
        <dbReference type="Proteomes" id="UP000541352"/>
    </source>
</evidence>